<protein>
    <submittedName>
        <fullName evidence="1">ARAD1A17754p</fullName>
    </submittedName>
</protein>
<reference evidence="1" key="1">
    <citation type="submission" date="2014-02" db="EMBL/GenBank/DDBJ databases">
        <authorList>
            <person name="Genoscope - CEA"/>
        </authorList>
    </citation>
    <scope>NUCLEOTIDE SEQUENCE</scope>
    <source>
        <strain evidence="1">LS3</strain>
    </source>
</reference>
<evidence type="ECO:0000313" key="1">
    <source>
        <dbReference type="EMBL" id="CDP33797.1"/>
    </source>
</evidence>
<gene>
    <name evidence="1" type="ORF">GNLVRS02_ARAD1A17754g</name>
</gene>
<accession>A0A060T4I4</accession>
<reference evidence="1" key="2">
    <citation type="submission" date="2014-06" db="EMBL/GenBank/DDBJ databases">
        <title>The complete genome of Blastobotrys (Arxula) adeninivorans LS3 - a yeast of biotechnological interest.</title>
        <authorList>
            <person name="Kunze G."/>
            <person name="Gaillardin C."/>
            <person name="Czernicka M."/>
            <person name="Durrens P."/>
            <person name="Martin T."/>
            <person name="Boer E."/>
            <person name="Gabaldon T."/>
            <person name="Cruz J."/>
            <person name="Talla E."/>
            <person name="Marck C."/>
            <person name="Goffeau A."/>
            <person name="Barbe V."/>
            <person name="Baret P."/>
            <person name="Baronian K."/>
            <person name="Beier S."/>
            <person name="Bleykasten C."/>
            <person name="Bode R."/>
            <person name="Casaregola S."/>
            <person name="Despons L."/>
            <person name="Fairhead C."/>
            <person name="Giersberg M."/>
            <person name="Gierski P."/>
            <person name="Hahnel U."/>
            <person name="Hartmann A."/>
            <person name="Jankowska D."/>
            <person name="Jubin C."/>
            <person name="Jung P."/>
            <person name="Lafontaine I."/>
            <person name="Leh-Louis V."/>
            <person name="Lemaire M."/>
            <person name="Marcet-Houben M."/>
            <person name="Mascher M."/>
            <person name="Morel G."/>
            <person name="Richard G.-F."/>
            <person name="Riechen J."/>
            <person name="Sacerdot C."/>
            <person name="Sarkar A."/>
            <person name="Savel G."/>
            <person name="Schacherer J."/>
            <person name="Sherman D."/>
            <person name="Straub M.-L."/>
            <person name="Stein N."/>
            <person name="Thierry A."/>
            <person name="Trautwein-Schult A."/>
            <person name="Westhof E."/>
            <person name="Worch S."/>
            <person name="Dujon B."/>
            <person name="Souciet J.-L."/>
            <person name="Wincker P."/>
            <person name="Scholz U."/>
            <person name="Neuveglise N."/>
        </authorList>
    </citation>
    <scope>NUCLEOTIDE SEQUENCE</scope>
    <source>
        <strain evidence="1">LS3</strain>
    </source>
</reference>
<organism evidence="1">
    <name type="scientific">Blastobotrys adeninivorans</name>
    <name type="common">Yeast</name>
    <name type="synonym">Arxula adeninivorans</name>
    <dbReference type="NCBI Taxonomy" id="409370"/>
    <lineage>
        <taxon>Eukaryota</taxon>
        <taxon>Fungi</taxon>
        <taxon>Dikarya</taxon>
        <taxon>Ascomycota</taxon>
        <taxon>Saccharomycotina</taxon>
        <taxon>Dipodascomycetes</taxon>
        <taxon>Dipodascales</taxon>
        <taxon>Trichomonascaceae</taxon>
        <taxon>Blastobotrys</taxon>
    </lineage>
</organism>
<dbReference type="AlphaFoldDB" id="A0A060T4I4"/>
<name>A0A060T4I4_BLAAD</name>
<sequence length="442" mass="48260">MTMMPAREDGPGASASSSHIDRNALKINLEGLAPSSPSMASPTAVISAANRNVDDSSIMADAITSLLERSDDPVAMPFDPQVDPCLRIVSICSSSDTTSKYAIPRLLDHYHRRHATTYDVHAQISHIIPSNKPAIILSVLGGSSSGVNGAGSAGSGISTTRLDHQKSKRGDYFSTDFREEAARLRKQMSQGVIYRSPPLSPEATPVGPSERSSLYGTDLFGAKNAAPPATPATPSLLEKYQYKIYHSFCPMTPGGYTRPIVPPQSCHFAINIHPLPTHTVPCFEAFTRSQFTELRPGGAMVICYPTSLKLYTDHVVPCLDIGLHQMLALNQISSQACEEISSLPDPSLIPSFDAQRACLESIPGASIEYSAHFEDYQCSNWGYRWFNEELDWLRGVVQRNDYSTGQTLMKLLEAMSKNSLWNSTGRTDIAVFVVRKVRSTSQ</sequence>
<proteinExistence type="predicted"/>
<dbReference type="EMBL" id="HG937691">
    <property type="protein sequence ID" value="CDP33797.1"/>
    <property type="molecule type" value="Genomic_DNA"/>
</dbReference>